<reference evidence="2 3" key="1">
    <citation type="submission" date="2023-07" db="EMBL/GenBank/DDBJ databases">
        <title>Genomic Encyclopedia of Type Strains, Phase IV (KMG-IV): sequencing the most valuable type-strain genomes for metagenomic binning, comparative biology and taxonomic classification.</title>
        <authorList>
            <person name="Goeker M."/>
        </authorList>
    </citation>
    <scope>NUCLEOTIDE SEQUENCE [LARGE SCALE GENOMIC DNA]</scope>
    <source>
        <strain evidence="2 3">DSM 4006</strain>
    </source>
</reference>
<keyword evidence="1" id="KW-0808">Transferase</keyword>
<comment type="caution">
    <text evidence="2">The sequence shown here is derived from an EMBL/GenBank/DDBJ whole genome shotgun (WGS) entry which is preliminary data.</text>
</comment>
<evidence type="ECO:0000313" key="2">
    <source>
        <dbReference type="EMBL" id="MDQ0189920.1"/>
    </source>
</evidence>
<protein>
    <submittedName>
        <fullName evidence="2">Crotonobetainyl-CoA:carnitine CoA-transferase CaiB-like acyl-CoA transferase</fullName>
    </submittedName>
</protein>
<dbReference type="EMBL" id="JAUSTP010000012">
    <property type="protein sequence ID" value="MDQ0189920.1"/>
    <property type="molecule type" value="Genomic_DNA"/>
</dbReference>
<keyword evidence="3" id="KW-1185">Reference proteome</keyword>
<dbReference type="Pfam" id="PF02515">
    <property type="entry name" value="CoA_transf_3"/>
    <property type="match status" value="1"/>
</dbReference>
<dbReference type="Proteomes" id="UP001232973">
    <property type="component" value="Unassembled WGS sequence"/>
</dbReference>
<dbReference type="InterPro" id="IPR044855">
    <property type="entry name" value="CoA-Trfase_III_dom3_sf"/>
</dbReference>
<evidence type="ECO:0000313" key="3">
    <source>
        <dbReference type="Proteomes" id="UP001232973"/>
    </source>
</evidence>
<gene>
    <name evidence="2" type="ORF">J2S03_001783</name>
</gene>
<dbReference type="SUPFAM" id="SSF89796">
    <property type="entry name" value="CoA-transferase family III (CaiB/BaiF)"/>
    <property type="match status" value="1"/>
</dbReference>
<accession>A0ABT9XIH2</accession>
<sequence>MAILSTIRVLDLSRILSGPYITMCLGDMGADVIKIEQPGKGDDTRHWGPPFYGEDSTYYLAINRNKRSVTLDLKQAEGRRVLEQLVSSADVVVENFRNDTRDRLCLDYDSLRQLNPSLIMLHISAFGEAGPDRNKPGYDVLAQAMGGVMSLTGDEDGPPMKAGFAVADLGAAMFGLAGILGALFHRSQTGQGQYLTTSLYESQLAFHINWATNYFATGEVPRRIGSAHPNLAPYQPFATSDGNIVLAVGNDALWQKLCSVLSRPDLADDSRFKTNADRVRNQKELGAILSDIFRERSTQYWCGLLDKAGVPAGPIWNLEDIYVNNPQTEALEMVQEVMHPVAGRLKQIRFPVNFSKEAARIQTPPPLLGEHTEEVLTELGFSDTKIHELRVKGVI</sequence>
<dbReference type="InterPro" id="IPR023606">
    <property type="entry name" value="CoA-Trfase_III_dom_1_sf"/>
</dbReference>
<organism evidence="2 3">
    <name type="scientific">Alicyclobacillus cycloheptanicus</name>
    <dbReference type="NCBI Taxonomy" id="1457"/>
    <lineage>
        <taxon>Bacteria</taxon>
        <taxon>Bacillati</taxon>
        <taxon>Bacillota</taxon>
        <taxon>Bacilli</taxon>
        <taxon>Bacillales</taxon>
        <taxon>Alicyclobacillaceae</taxon>
        <taxon>Alicyclobacillus</taxon>
    </lineage>
</organism>
<name>A0ABT9XIH2_9BACL</name>
<dbReference type="Gene3D" id="3.30.1540.10">
    <property type="entry name" value="formyl-coa transferase, domain 3"/>
    <property type="match status" value="1"/>
</dbReference>
<evidence type="ECO:0000256" key="1">
    <source>
        <dbReference type="ARBA" id="ARBA00022679"/>
    </source>
</evidence>
<dbReference type="Gene3D" id="3.40.50.10540">
    <property type="entry name" value="Crotonobetainyl-coa:carnitine coa-transferase, domain 1"/>
    <property type="match status" value="1"/>
</dbReference>
<proteinExistence type="predicted"/>
<dbReference type="PANTHER" id="PTHR48207">
    <property type="entry name" value="SUCCINATE--HYDROXYMETHYLGLUTARATE COA-TRANSFERASE"/>
    <property type="match status" value="1"/>
</dbReference>
<dbReference type="PANTHER" id="PTHR48207:SF3">
    <property type="entry name" value="SUCCINATE--HYDROXYMETHYLGLUTARATE COA-TRANSFERASE"/>
    <property type="match status" value="1"/>
</dbReference>
<dbReference type="InterPro" id="IPR003673">
    <property type="entry name" value="CoA-Trfase_fam_III"/>
</dbReference>
<dbReference type="RefSeq" id="WP_274456967.1">
    <property type="nucleotide sequence ID" value="NZ_CP067097.1"/>
</dbReference>
<dbReference type="InterPro" id="IPR050483">
    <property type="entry name" value="CoA-transferase_III_domain"/>
</dbReference>